<dbReference type="RefSeq" id="WP_146792612.1">
    <property type="nucleotide sequence ID" value="NZ_BJUU01000002.1"/>
</dbReference>
<evidence type="ECO:0000313" key="2">
    <source>
        <dbReference type="Proteomes" id="UP000321749"/>
    </source>
</evidence>
<accession>A0AA87UW77</accession>
<gene>
    <name evidence="1" type="ORF">ABA31_05980</name>
</gene>
<reference evidence="1 2" key="1">
    <citation type="submission" date="2019-07" db="EMBL/GenBank/DDBJ databases">
        <title>Whole genome shotgun sequence of Agrococcus baldri NBRC 103055.</title>
        <authorList>
            <person name="Hosoyama A."/>
            <person name="Uohara A."/>
            <person name="Ohji S."/>
            <person name="Ichikawa N."/>
        </authorList>
    </citation>
    <scope>NUCLEOTIDE SEQUENCE [LARGE SCALE GENOMIC DNA]</scope>
    <source>
        <strain evidence="1 2">NBRC 103055</strain>
    </source>
</reference>
<sequence length="159" mass="17607">MRTHYRFGHEWQVQARPDAVRALLEDVAGYGAWWPGLRVLADASTPSRRAARLEVRAPLGYRIRFTLTESSVDRHELRALLRGDLEGWCMWRVVATRGGSRVVFAQEVEARSRLLRLASPLLHHRLAGQHAALLGAAADGMRRALADGEGAPGQRVGAP</sequence>
<dbReference type="Gene3D" id="3.30.530.20">
    <property type="match status" value="1"/>
</dbReference>
<dbReference type="SUPFAM" id="SSF55961">
    <property type="entry name" value="Bet v1-like"/>
    <property type="match status" value="1"/>
</dbReference>
<dbReference type="Proteomes" id="UP000321749">
    <property type="component" value="Unassembled WGS sequence"/>
</dbReference>
<evidence type="ECO:0000313" key="1">
    <source>
        <dbReference type="EMBL" id="GEK79247.1"/>
    </source>
</evidence>
<name>A0AA87UW77_9MICO</name>
<dbReference type="InterPro" id="IPR019587">
    <property type="entry name" value="Polyketide_cyclase/dehydratase"/>
</dbReference>
<protein>
    <recommendedName>
        <fullName evidence="3">Polyketide cyclase / dehydrase and lipid transport</fullName>
    </recommendedName>
</protein>
<dbReference type="EMBL" id="BJUU01000002">
    <property type="protein sequence ID" value="GEK79247.1"/>
    <property type="molecule type" value="Genomic_DNA"/>
</dbReference>
<dbReference type="Pfam" id="PF10604">
    <property type="entry name" value="Polyketide_cyc2"/>
    <property type="match status" value="1"/>
</dbReference>
<dbReference type="AlphaFoldDB" id="A0AA87UW77"/>
<keyword evidence="2" id="KW-1185">Reference proteome</keyword>
<dbReference type="InterPro" id="IPR023393">
    <property type="entry name" value="START-like_dom_sf"/>
</dbReference>
<evidence type="ECO:0008006" key="3">
    <source>
        <dbReference type="Google" id="ProtNLM"/>
    </source>
</evidence>
<comment type="caution">
    <text evidence="1">The sequence shown here is derived from an EMBL/GenBank/DDBJ whole genome shotgun (WGS) entry which is preliminary data.</text>
</comment>
<proteinExistence type="predicted"/>
<organism evidence="1 2">
    <name type="scientific">Agrococcus baldri</name>
    <dbReference type="NCBI Taxonomy" id="153730"/>
    <lineage>
        <taxon>Bacteria</taxon>
        <taxon>Bacillati</taxon>
        <taxon>Actinomycetota</taxon>
        <taxon>Actinomycetes</taxon>
        <taxon>Micrococcales</taxon>
        <taxon>Microbacteriaceae</taxon>
        <taxon>Agrococcus</taxon>
    </lineage>
</organism>